<name>A0A024QIR1_9BACI</name>
<dbReference type="STRING" id="1462526.BN990_04512"/>
<accession>A0A024QIR1</accession>
<keyword evidence="1" id="KW-0472">Membrane</keyword>
<dbReference type="Proteomes" id="UP000028875">
    <property type="component" value="Unassembled WGS sequence"/>
</dbReference>
<dbReference type="AlphaFoldDB" id="A0A024QIR1"/>
<keyword evidence="3" id="KW-1185">Reference proteome</keyword>
<reference evidence="3" key="2">
    <citation type="submission" date="2014-05" db="EMBL/GenBank/DDBJ databases">
        <title>Draft genome sequence of Virgibacillus massiliensis Vm-5.</title>
        <authorList>
            <person name="Khelaifia S."/>
            <person name="Croce O."/>
            <person name="Lagier J.C."/>
            <person name="Raoult D."/>
        </authorList>
    </citation>
    <scope>NUCLEOTIDE SEQUENCE [LARGE SCALE GENOMIC DNA]</scope>
    <source>
        <strain evidence="3">Vm-5</strain>
    </source>
</reference>
<evidence type="ECO:0000256" key="1">
    <source>
        <dbReference type="SAM" id="Phobius"/>
    </source>
</evidence>
<organism evidence="2 3">
    <name type="scientific">Virgibacillus massiliensis</name>
    <dbReference type="NCBI Taxonomy" id="1462526"/>
    <lineage>
        <taxon>Bacteria</taxon>
        <taxon>Bacillati</taxon>
        <taxon>Bacillota</taxon>
        <taxon>Bacilli</taxon>
        <taxon>Bacillales</taxon>
        <taxon>Bacillaceae</taxon>
        <taxon>Virgibacillus</taxon>
    </lineage>
</organism>
<dbReference type="EMBL" id="CCDP010000005">
    <property type="protein sequence ID" value="CDQ42132.1"/>
    <property type="molecule type" value="Genomic_DNA"/>
</dbReference>
<feature type="transmembrane region" description="Helical" evidence="1">
    <location>
        <begin position="36"/>
        <end position="56"/>
    </location>
</feature>
<sequence length="149" mass="16359">MGIIGDAFGKLFEILWQVATWIIDGIKDFIQTIVDVIVFLIELFIALIQGLLYFIYMIGVLGVKLFQVLLEAGQMLWSLIVGFGRTLASLSYSPTGSSGNGYSDVIGRLFTALEPMQLTPVAYILLFLVWFTTAVSAIKLLSSIRVGGD</sequence>
<feature type="transmembrane region" description="Helical" evidence="1">
    <location>
        <begin position="121"/>
        <end position="141"/>
    </location>
</feature>
<reference evidence="2 3" key="1">
    <citation type="submission" date="2014-03" db="EMBL/GenBank/DDBJ databases">
        <authorList>
            <person name="Urmite Genomes U."/>
        </authorList>
    </citation>
    <scope>NUCLEOTIDE SEQUENCE [LARGE SCALE GENOMIC DNA]</scope>
    <source>
        <strain evidence="2 3">Vm-5</strain>
    </source>
</reference>
<evidence type="ECO:0000313" key="3">
    <source>
        <dbReference type="Proteomes" id="UP000028875"/>
    </source>
</evidence>
<comment type="caution">
    <text evidence="2">The sequence shown here is derived from an EMBL/GenBank/DDBJ whole genome shotgun (WGS) entry which is preliminary data.</text>
</comment>
<dbReference type="eggNOG" id="ENOG50313ZP">
    <property type="taxonomic scope" value="Bacteria"/>
</dbReference>
<dbReference type="OrthoDB" id="2619515at2"/>
<gene>
    <name evidence="2" type="ORF">BN990_04512</name>
</gene>
<protein>
    <submittedName>
        <fullName evidence="2">Uncharacterized protein</fullName>
    </submittedName>
</protein>
<keyword evidence="1" id="KW-1133">Transmembrane helix</keyword>
<proteinExistence type="predicted"/>
<dbReference type="RefSeq" id="WP_038247528.1">
    <property type="nucleotide sequence ID" value="NZ_BNER01000014.1"/>
</dbReference>
<keyword evidence="1" id="KW-0812">Transmembrane</keyword>
<evidence type="ECO:0000313" key="2">
    <source>
        <dbReference type="EMBL" id="CDQ42132.1"/>
    </source>
</evidence>